<reference evidence="1" key="1">
    <citation type="journal article" date="2014" name="Int. J. Syst. Evol. Microbiol.">
        <title>Complete genome sequence of Corynebacterium casei LMG S-19264T (=DSM 44701T), isolated from a smear-ripened cheese.</title>
        <authorList>
            <consortium name="US DOE Joint Genome Institute (JGI-PGF)"/>
            <person name="Walter F."/>
            <person name="Albersmeier A."/>
            <person name="Kalinowski J."/>
            <person name="Ruckert C."/>
        </authorList>
    </citation>
    <scope>NUCLEOTIDE SEQUENCE</scope>
    <source>
        <strain evidence="1">JCM 4346</strain>
    </source>
</reference>
<evidence type="ECO:0000313" key="1">
    <source>
        <dbReference type="EMBL" id="GGR00996.1"/>
    </source>
</evidence>
<keyword evidence="2" id="KW-1185">Reference proteome</keyword>
<dbReference type="EMBL" id="BMSX01000003">
    <property type="protein sequence ID" value="GGR00996.1"/>
    <property type="molecule type" value="Genomic_DNA"/>
</dbReference>
<evidence type="ECO:0000313" key="2">
    <source>
        <dbReference type="Proteomes" id="UP000658320"/>
    </source>
</evidence>
<evidence type="ECO:0008006" key="3">
    <source>
        <dbReference type="Google" id="ProtNLM"/>
    </source>
</evidence>
<dbReference type="Proteomes" id="UP000658320">
    <property type="component" value="Unassembled WGS sequence"/>
</dbReference>
<proteinExistence type="predicted"/>
<dbReference type="InterPro" id="IPR035944">
    <property type="entry name" value="YfbM-like_sf"/>
</dbReference>
<dbReference type="Pfam" id="PF08974">
    <property type="entry name" value="DUF1877"/>
    <property type="match status" value="1"/>
</dbReference>
<comment type="caution">
    <text evidence="1">The sequence shown here is derived from an EMBL/GenBank/DDBJ whole genome shotgun (WGS) entry which is preliminary data.</text>
</comment>
<gene>
    <name evidence="1" type="ORF">GCM10010251_15600</name>
</gene>
<dbReference type="InterPro" id="IPR015068">
    <property type="entry name" value="DUF1877"/>
</dbReference>
<dbReference type="Gene3D" id="3.40.1760.10">
    <property type="entry name" value="YfbM-like super family"/>
    <property type="match status" value="1"/>
</dbReference>
<sequence>MSAYLHLRAVPSPALRNSTTWLRRLFADDEDTVRDRIDRHREEVLDDRYHDHQLLYADAPPEHVDAGPGAHVVLGGQRVFATEPKQPPFLLLTAAQTARVATYLAEADFEELWRPARAELLPRYGGPAEEPRTRAAFASAHRDLTAFYTTTARYGDAVVKWLLTPAPC</sequence>
<dbReference type="AlphaFoldDB" id="A0A918F4T8"/>
<reference evidence="1" key="2">
    <citation type="submission" date="2020-09" db="EMBL/GenBank/DDBJ databases">
        <authorList>
            <person name="Sun Q."/>
            <person name="Ohkuma M."/>
        </authorList>
    </citation>
    <scope>NUCLEOTIDE SEQUENCE</scope>
    <source>
        <strain evidence="1">JCM 4346</strain>
    </source>
</reference>
<name>A0A918F4T8_9ACTN</name>
<accession>A0A918F4T8</accession>
<organism evidence="1 2">
    <name type="scientific">Streptomyces aurantiogriseus</name>
    <dbReference type="NCBI Taxonomy" id="66870"/>
    <lineage>
        <taxon>Bacteria</taxon>
        <taxon>Bacillati</taxon>
        <taxon>Actinomycetota</taxon>
        <taxon>Actinomycetes</taxon>
        <taxon>Kitasatosporales</taxon>
        <taxon>Streptomycetaceae</taxon>
        <taxon>Streptomyces</taxon>
    </lineage>
</organism>
<dbReference type="RefSeq" id="WP_189933659.1">
    <property type="nucleotide sequence ID" value="NZ_BMSX01000003.1"/>
</dbReference>
<dbReference type="SUPFAM" id="SSF111069">
    <property type="entry name" value="Hypothetical protein yfbM"/>
    <property type="match status" value="1"/>
</dbReference>
<protein>
    <recommendedName>
        <fullName evidence="3">DUF1877 domain-containing protein</fullName>
    </recommendedName>
</protein>